<dbReference type="GO" id="GO:0005730">
    <property type="term" value="C:nucleolus"/>
    <property type="evidence" value="ECO:0007669"/>
    <property type="project" value="UniProtKB-SubCell"/>
</dbReference>
<dbReference type="InterPro" id="IPR029063">
    <property type="entry name" value="SAM-dependent_MTases_sf"/>
</dbReference>
<dbReference type="NCBIfam" id="TIGR00446">
    <property type="entry name" value="nop2p"/>
    <property type="match status" value="1"/>
</dbReference>
<dbReference type="InterPro" id="IPR011023">
    <property type="entry name" value="Nop2p"/>
</dbReference>
<keyword evidence="6 9" id="KW-0949">S-adenosyl-L-methionine</keyword>
<dbReference type="InterPro" id="IPR023267">
    <property type="entry name" value="RCMT"/>
</dbReference>
<dbReference type="GO" id="GO:0070475">
    <property type="term" value="P:rRNA base methylation"/>
    <property type="evidence" value="ECO:0007669"/>
    <property type="project" value="TreeGrafter"/>
</dbReference>
<dbReference type="PANTHER" id="PTHR22807">
    <property type="entry name" value="NOP2 YEAST -RELATED NOL1/NOP2/FMU SUN DOMAIN-CONTAINING"/>
    <property type="match status" value="1"/>
</dbReference>
<evidence type="ECO:0000256" key="6">
    <source>
        <dbReference type="ARBA" id="ARBA00022691"/>
    </source>
</evidence>
<feature type="region of interest" description="Disordered" evidence="10">
    <location>
        <begin position="1"/>
        <end position="245"/>
    </location>
</feature>
<feature type="compositionally biased region" description="Acidic residues" evidence="10">
    <location>
        <begin position="196"/>
        <end position="205"/>
    </location>
</feature>
<feature type="compositionally biased region" description="Gly residues" evidence="10">
    <location>
        <begin position="152"/>
        <end position="163"/>
    </location>
</feature>
<feature type="compositionally biased region" description="Acidic residues" evidence="10">
    <location>
        <begin position="94"/>
        <end position="122"/>
    </location>
</feature>
<feature type="region of interest" description="Disordered" evidence="10">
    <location>
        <begin position="626"/>
        <end position="753"/>
    </location>
</feature>
<comment type="caution">
    <text evidence="12">The sequence shown here is derived from an EMBL/GenBank/DDBJ whole genome shotgun (WGS) entry which is preliminary data.</text>
</comment>
<evidence type="ECO:0000256" key="10">
    <source>
        <dbReference type="SAM" id="MobiDB-lite"/>
    </source>
</evidence>
<keyword evidence="13" id="KW-1185">Reference proteome</keyword>
<evidence type="ECO:0000256" key="5">
    <source>
        <dbReference type="ARBA" id="ARBA00022679"/>
    </source>
</evidence>
<feature type="compositionally biased region" description="Low complexity" evidence="10">
    <location>
        <begin position="236"/>
        <end position="245"/>
    </location>
</feature>
<evidence type="ECO:0000256" key="1">
    <source>
        <dbReference type="ARBA" id="ARBA00004604"/>
    </source>
</evidence>
<evidence type="ECO:0000256" key="4">
    <source>
        <dbReference type="ARBA" id="ARBA00022603"/>
    </source>
</evidence>
<feature type="compositionally biased region" description="Basic residues" evidence="10">
    <location>
        <begin position="743"/>
        <end position="753"/>
    </location>
</feature>
<reference evidence="12 13" key="1">
    <citation type="journal article" date="2024" name="Nat. Commun.">
        <title>Phylogenomics reveals the evolutionary origins of lichenization in chlorophyte algae.</title>
        <authorList>
            <person name="Puginier C."/>
            <person name="Libourel C."/>
            <person name="Otte J."/>
            <person name="Skaloud P."/>
            <person name="Haon M."/>
            <person name="Grisel S."/>
            <person name="Petersen M."/>
            <person name="Berrin J.G."/>
            <person name="Delaux P.M."/>
            <person name="Dal Grande F."/>
            <person name="Keller J."/>
        </authorList>
    </citation>
    <scope>NUCLEOTIDE SEQUENCE [LARGE SCALE GENOMIC DNA]</scope>
    <source>
        <strain evidence="12 13">SAG 245.80</strain>
    </source>
</reference>
<dbReference type="PROSITE" id="PS51686">
    <property type="entry name" value="SAM_MT_RSMB_NOP"/>
    <property type="match status" value="1"/>
</dbReference>
<dbReference type="InterPro" id="IPR018314">
    <property type="entry name" value="RsmB/NOL1/NOP2-like_CS"/>
</dbReference>
<evidence type="ECO:0000256" key="8">
    <source>
        <dbReference type="ARBA" id="ARBA00023242"/>
    </source>
</evidence>
<organism evidence="12 13">
    <name type="scientific">Elliptochloris bilobata</name>
    <dbReference type="NCBI Taxonomy" id="381761"/>
    <lineage>
        <taxon>Eukaryota</taxon>
        <taxon>Viridiplantae</taxon>
        <taxon>Chlorophyta</taxon>
        <taxon>core chlorophytes</taxon>
        <taxon>Trebouxiophyceae</taxon>
        <taxon>Trebouxiophyceae incertae sedis</taxon>
        <taxon>Elliptochloris clade</taxon>
        <taxon>Elliptochloris</taxon>
    </lineage>
</organism>
<feature type="binding site" evidence="9">
    <location>
        <position position="494"/>
    </location>
    <ligand>
        <name>S-adenosyl-L-methionine</name>
        <dbReference type="ChEBI" id="CHEBI:59789"/>
    </ligand>
</feature>
<feature type="compositionally biased region" description="Acidic residues" evidence="10">
    <location>
        <begin position="133"/>
        <end position="147"/>
    </location>
</feature>
<comment type="similarity">
    <text evidence="2 9">Belongs to the class I-like SAM-binding methyltransferase superfamily. RsmB/NOP family.</text>
</comment>
<proteinExistence type="inferred from homology"/>
<feature type="compositionally biased region" description="Low complexity" evidence="10">
    <location>
        <begin position="24"/>
        <end position="34"/>
    </location>
</feature>
<evidence type="ECO:0000313" key="12">
    <source>
        <dbReference type="EMBL" id="KAK9825462.1"/>
    </source>
</evidence>
<dbReference type="EMBL" id="JALJOU010000073">
    <property type="protein sequence ID" value="KAK9825462.1"/>
    <property type="molecule type" value="Genomic_DNA"/>
</dbReference>
<evidence type="ECO:0000256" key="7">
    <source>
        <dbReference type="ARBA" id="ARBA00022884"/>
    </source>
</evidence>
<dbReference type="AlphaFoldDB" id="A0AAW1QVE5"/>
<evidence type="ECO:0000259" key="11">
    <source>
        <dbReference type="PROSITE" id="PS51686"/>
    </source>
</evidence>
<feature type="active site" description="Nucleophile" evidence="9">
    <location>
        <position position="551"/>
    </location>
</feature>
<feature type="binding site" evidence="9">
    <location>
        <position position="448"/>
    </location>
    <ligand>
        <name>S-adenosyl-L-methionine</name>
        <dbReference type="ChEBI" id="CHEBI:59789"/>
    </ligand>
</feature>
<dbReference type="PANTHER" id="PTHR22807:SF30">
    <property type="entry name" value="28S RRNA (CYTOSINE(4447)-C(5))-METHYLTRANSFERASE-RELATED"/>
    <property type="match status" value="1"/>
</dbReference>
<name>A0AAW1QVE5_9CHLO</name>
<dbReference type="GO" id="GO:0003723">
    <property type="term" value="F:RNA binding"/>
    <property type="evidence" value="ECO:0007669"/>
    <property type="project" value="UniProtKB-UniRule"/>
</dbReference>
<keyword evidence="7 9" id="KW-0694">RNA-binding</keyword>
<keyword evidence="3" id="KW-0690">Ribosome biogenesis</keyword>
<dbReference type="InterPro" id="IPR049560">
    <property type="entry name" value="MeTrfase_RsmB-F_NOP2_cat"/>
</dbReference>
<dbReference type="PROSITE" id="PS01153">
    <property type="entry name" value="NOL1_NOP2_SUN"/>
    <property type="match status" value="1"/>
</dbReference>
<feature type="binding site" evidence="9">
    <location>
        <position position="475"/>
    </location>
    <ligand>
        <name>S-adenosyl-L-methionine</name>
        <dbReference type="ChEBI" id="CHEBI:59789"/>
    </ligand>
</feature>
<dbReference type="Gene3D" id="3.40.50.150">
    <property type="entry name" value="Vaccinia Virus protein VP39"/>
    <property type="match status" value="1"/>
</dbReference>
<feature type="compositionally biased region" description="Low complexity" evidence="10">
    <location>
        <begin position="664"/>
        <end position="679"/>
    </location>
</feature>
<feature type="domain" description="SAM-dependent MTase RsmB/NOP-type" evidence="11">
    <location>
        <begin position="332"/>
        <end position="621"/>
    </location>
</feature>
<feature type="compositionally biased region" description="Acidic residues" evidence="10">
    <location>
        <begin position="166"/>
        <end position="182"/>
    </location>
</feature>
<dbReference type="Proteomes" id="UP001445335">
    <property type="component" value="Unassembled WGS sequence"/>
</dbReference>
<dbReference type="GO" id="GO:0000470">
    <property type="term" value="P:maturation of LSU-rRNA"/>
    <property type="evidence" value="ECO:0007669"/>
    <property type="project" value="TreeGrafter"/>
</dbReference>
<accession>A0AAW1QVE5</accession>
<feature type="compositionally biased region" description="Basic and acidic residues" evidence="10">
    <location>
        <begin position="626"/>
        <end position="639"/>
    </location>
</feature>
<evidence type="ECO:0000256" key="9">
    <source>
        <dbReference type="PROSITE-ProRule" id="PRU01023"/>
    </source>
</evidence>
<dbReference type="InterPro" id="IPR001678">
    <property type="entry name" value="MeTrfase_RsmB-F_NOP2_dom"/>
</dbReference>
<dbReference type="PRINTS" id="PR02012">
    <property type="entry name" value="RCMTNOP2"/>
</dbReference>
<protein>
    <recommendedName>
        <fullName evidence="11">SAM-dependent MTase RsmB/NOP-type domain-containing protein</fullName>
    </recommendedName>
</protein>
<dbReference type="SUPFAM" id="SSF53335">
    <property type="entry name" value="S-adenosyl-L-methionine-dependent methyltransferases"/>
    <property type="match status" value="1"/>
</dbReference>
<dbReference type="GO" id="GO:0009383">
    <property type="term" value="F:rRNA (cytosine-C5-)-methyltransferase activity"/>
    <property type="evidence" value="ECO:0007669"/>
    <property type="project" value="TreeGrafter"/>
</dbReference>
<evidence type="ECO:0000256" key="3">
    <source>
        <dbReference type="ARBA" id="ARBA00022517"/>
    </source>
</evidence>
<keyword evidence="5 9" id="KW-0808">Transferase</keyword>
<keyword evidence="4 9" id="KW-0489">Methyltransferase</keyword>
<dbReference type="FunFam" id="3.30.70.1170:FF:000001">
    <property type="entry name" value="Ribosomal RNA methyltransferase Nop2"/>
    <property type="match status" value="1"/>
</dbReference>
<dbReference type="Gene3D" id="3.30.70.1170">
    <property type="entry name" value="Sun protein, domain 3"/>
    <property type="match status" value="1"/>
</dbReference>
<dbReference type="InterPro" id="IPR023273">
    <property type="entry name" value="RCMT_NOP2"/>
</dbReference>
<evidence type="ECO:0000313" key="13">
    <source>
        <dbReference type="Proteomes" id="UP001445335"/>
    </source>
</evidence>
<dbReference type="PRINTS" id="PR02008">
    <property type="entry name" value="RCMTFAMILY"/>
</dbReference>
<keyword evidence="8" id="KW-0539">Nucleus</keyword>
<feature type="compositionally biased region" description="Basic and acidic residues" evidence="10">
    <location>
        <begin position="714"/>
        <end position="723"/>
    </location>
</feature>
<comment type="subcellular location">
    <subcellularLocation>
        <location evidence="1">Nucleus</location>
        <location evidence="1">Nucleolus</location>
    </subcellularLocation>
</comment>
<sequence>MARGKGQGKAAASGGKAGRGGRGPQAAVAAAGKQMARKTKAAAPPAKVPPGKKQRTGFSDENKRWLKPMAAKGTTDAPPAAVAKRKAKYAEEAAAVEDDSDRELMDDEFGGAGDDADEELGLDEPASLKAEMWSDEDSSGEEPEAEEFGALHAGGAGARGAGLGESSEEDSEGDEDSDDQVDGELGGKGSSGNSGEQEDDDDENGGELMEVERKAQKLDRARAREAAEAAAEAREAAPAPLGEPAEAPVPFEVLVDAGEGEAGGAPDLSAALRRIREVARVLGNFAALRDPGRPRADYVEQLKRDLMAYYGYNRFMLDTLLALFSVPEALELIEAAEGRRPVTLRANTLKTRRRELAAALIARGVNLDPVGKWSKVGLVVYESSVPVGATPEYMAGHYMLQGAASFLPVMALAPQEGEQVVDMAAAPGGKTTYIAALMRNSGMIFANEINPQRLKSVTGNLQRLGVTNTIVCSYDGRELPRMLGERTVDRVLLDAPCSGTGVVSKDPSVKAGKSKDEIWRCAHLQKQLLLAAIDLVDANSKTGGYVVYSTCSIMVEENESVVNYALRKRHVKVVPAGLEFGRPGFTKYRDLRFHPSLAEARRFYPHAHNLDGFFVCKLKKVANAKKEAPSGDEGEGKYEDAEELAAGAASDPNPDPSTSARNLGAAAAANGGGAPMWAADSSRARGKAQAGAAAVQEPSPAQPTPGKEKKRKSEPRILREAKAELASAGAVVAVPAQRGTPAAKRRKAGKAPQ</sequence>
<feature type="compositionally biased region" description="Basic and acidic residues" evidence="10">
    <location>
        <begin position="210"/>
        <end position="235"/>
    </location>
</feature>
<gene>
    <name evidence="12" type="ORF">WJX81_005099</name>
</gene>
<feature type="compositionally biased region" description="Low complexity" evidence="10">
    <location>
        <begin position="1"/>
        <end position="14"/>
    </location>
</feature>
<dbReference type="Pfam" id="PF01189">
    <property type="entry name" value="Methyltr_RsmB-F"/>
    <property type="match status" value="1"/>
</dbReference>
<evidence type="ECO:0000256" key="2">
    <source>
        <dbReference type="ARBA" id="ARBA00007494"/>
    </source>
</evidence>
<feature type="binding site" evidence="9">
    <location>
        <begin position="424"/>
        <end position="430"/>
    </location>
    <ligand>
        <name>S-adenosyl-L-methionine</name>
        <dbReference type="ChEBI" id="CHEBI:59789"/>
    </ligand>
</feature>